<gene>
    <name evidence="1" type="ORF">CC117_02515</name>
</gene>
<accession>A0A1S1QZ46</accession>
<dbReference type="AlphaFoldDB" id="A0A1S1QZ46"/>
<reference evidence="2" key="1">
    <citation type="submission" date="2016-07" db="EMBL/GenBank/DDBJ databases">
        <title>Sequence Frankia sp. strain CcI1.17.</title>
        <authorList>
            <person name="Ghodhbane-Gtari F."/>
            <person name="Swanson E."/>
            <person name="Gueddou A."/>
            <person name="Morris K."/>
            <person name="Hezbri K."/>
            <person name="Ktari A."/>
            <person name="Nouioui I."/>
            <person name="Abebe-Akele F."/>
            <person name="Simpson S."/>
            <person name="Thomas K."/>
            <person name="Gtari M."/>
            <person name="Tisa L.S."/>
            <person name="Hurst S."/>
        </authorList>
    </citation>
    <scope>NUCLEOTIDE SEQUENCE [LARGE SCALE GENOMIC DNA]</scope>
    <source>
        <strain evidence="2">Cc1.17</strain>
    </source>
</reference>
<protein>
    <submittedName>
        <fullName evidence="1">Uncharacterized protein</fullName>
    </submittedName>
</protein>
<sequence>MPGLAPPPTSSPDGYLDERSGLAVRVHELAELSDGREITLLDDRGWGTSRGAATSDELLAELTIEEIERMAYLVLLPDWADDDHPLPPDLAAVEDSGGAQDWDFLAERLRAFGVVATPAGLMRVPRRFDLGEHLRARLSGAGG</sequence>
<comment type="caution">
    <text evidence="1">The sequence shown here is derived from an EMBL/GenBank/DDBJ whole genome shotgun (WGS) entry which is preliminary data.</text>
</comment>
<dbReference type="EMBL" id="MBLM01000108">
    <property type="protein sequence ID" value="OHV38957.1"/>
    <property type="molecule type" value="Genomic_DNA"/>
</dbReference>
<dbReference type="Proteomes" id="UP000179627">
    <property type="component" value="Unassembled WGS sequence"/>
</dbReference>
<dbReference type="OrthoDB" id="3215654at2"/>
<evidence type="ECO:0000313" key="1">
    <source>
        <dbReference type="EMBL" id="OHV38957.1"/>
    </source>
</evidence>
<name>A0A1S1QZ46_9ACTN</name>
<keyword evidence="2" id="KW-1185">Reference proteome</keyword>
<organism evidence="1 2">
    <name type="scientific">Parafrankia colletiae</name>
    <dbReference type="NCBI Taxonomy" id="573497"/>
    <lineage>
        <taxon>Bacteria</taxon>
        <taxon>Bacillati</taxon>
        <taxon>Actinomycetota</taxon>
        <taxon>Actinomycetes</taxon>
        <taxon>Frankiales</taxon>
        <taxon>Frankiaceae</taxon>
        <taxon>Parafrankia</taxon>
    </lineage>
</organism>
<proteinExistence type="predicted"/>
<evidence type="ECO:0000313" key="2">
    <source>
        <dbReference type="Proteomes" id="UP000179627"/>
    </source>
</evidence>